<dbReference type="InterPro" id="IPR036259">
    <property type="entry name" value="MFS_trans_sf"/>
</dbReference>
<proteinExistence type="predicted"/>
<feature type="transmembrane region" description="Helical" evidence="7">
    <location>
        <begin position="158"/>
        <end position="178"/>
    </location>
</feature>
<evidence type="ECO:0000313" key="10">
    <source>
        <dbReference type="Proteomes" id="UP000239415"/>
    </source>
</evidence>
<dbReference type="Proteomes" id="UP000239415">
    <property type="component" value="Unassembled WGS sequence"/>
</dbReference>
<feature type="transmembrane region" description="Helical" evidence="7">
    <location>
        <begin position="208"/>
        <end position="230"/>
    </location>
</feature>
<protein>
    <submittedName>
        <fullName evidence="9">Putative MFS family arabinose efflux permease</fullName>
    </submittedName>
</protein>
<evidence type="ECO:0000256" key="1">
    <source>
        <dbReference type="ARBA" id="ARBA00004651"/>
    </source>
</evidence>
<evidence type="ECO:0000256" key="5">
    <source>
        <dbReference type="ARBA" id="ARBA00022989"/>
    </source>
</evidence>
<comment type="subcellular location">
    <subcellularLocation>
        <location evidence="1">Cell membrane</location>
        <topology evidence="1">Multi-pass membrane protein</topology>
    </subcellularLocation>
</comment>
<dbReference type="InterPro" id="IPR010290">
    <property type="entry name" value="TM_effector"/>
</dbReference>
<dbReference type="PANTHER" id="PTHR23513:SF11">
    <property type="entry name" value="STAPHYLOFERRIN A TRANSPORTER"/>
    <property type="match status" value="1"/>
</dbReference>
<dbReference type="InterPro" id="IPR020846">
    <property type="entry name" value="MFS_dom"/>
</dbReference>
<evidence type="ECO:0000256" key="2">
    <source>
        <dbReference type="ARBA" id="ARBA00022448"/>
    </source>
</evidence>
<reference evidence="9 10" key="1">
    <citation type="submission" date="2018-03" db="EMBL/GenBank/DDBJ databases">
        <title>Genomic Encyclopedia of Archaeal and Bacterial Type Strains, Phase II (KMG-II): from individual species to whole genera.</title>
        <authorList>
            <person name="Goeker M."/>
        </authorList>
    </citation>
    <scope>NUCLEOTIDE SEQUENCE [LARGE SCALE GENOMIC DNA]</scope>
    <source>
        <strain evidence="9 10">DSM 43146</strain>
    </source>
</reference>
<keyword evidence="4 7" id="KW-0812">Transmembrane</keyword>
<dbReference type="AlphaFoldDB" id="A0A2T0K7Q5"/>
<dbReference type="SUPFAM" id="SSF103473">
    <property type="entry name" value="MFS general substrate transporter"/>
    <property type="match status" value="1"/>
</dbReference>
<name>A0A2T0K7Q5_9ACTN</name>
<keyword evidence="3" id="KW-1003">Cell membrane</keyword>
<gene>
    <name evidence="9" type="ORF">CLV67_111190</name>
</gene>
<evidence type="ECO:0000256" key="3">
    <source>
        <dbReference type="ARBA" id="ARBA00022475"/>
    </source>
</evidence>
<feature type="transmembrane region" description="Helical" evidence="7">
    <location>
        <begin position="242"/>
        <end position="264"/>
    </location>
</feature>
<feature type="domain" description="Major facilitator superfamily (MFS) profile" evidence="8">
    <location>
        <begin position="1"/>
        <end position="385"/>
    </location>
</feature>
<feature type="transmembrane region" description="Helical" evidence="7">
    <location>
        <begin position="297"/>
        <end position="316"/>
    </location>
</feature>
<keyword evidence="2" id="KW-0813">Transport</keyword>
<dbReference type="PRINTS" id="PR01988">
    <property type="entry name" value="EXPORTERBACE"/>
</dbReference>
<keyword evidence="6 7" id="KW-0472">Membrane</keyword>
<dbReference type="GO" id="GO:0005886">
    <property type="term" value="C:plasma membrane"/>
    <property type="evidence" value="ECO:0007669"/>
    <property type="project" value="UniProtKB-SubCell"/>
</dbReference>
<evidence type="ECO:0000313" key="9">
    <source>
        <dbReference type="EMBL" id="PRX19042.1"/>
    </source>
</evidence>
<dbReference type="Gene3D" id="1.20.1250.20">
    <property type="entry name" value="MFS general substrate transporter like domains"/>
    <property type="match status" value="1"/>
</dbReference>
<feature type="transmembrane region" description="Helical" evidence="7">
    <location>
        <begin position="363"/>
        <end position="381"/>
    </location>
</feature>
<dbReference type="EMBL" id="PVMZ01000011">
    <property type="protein sequence ID" value="PRX19042.1"/>
    <property type="molecule type" value="Genomic_DNA"/>
</dbReference>
<accession>A0A2T0K7Q5</accession>
<keyword evidence="10" id="KW-1185">Reference proteome</keyword>
<feature type="transmembrane region" description="Helical" evidence="7">
    <location>
        <begin position="271"/>
        <end position="291"/>
    </location>
</feature>
<evidence type="ECO:0000256" key="7">
    <source>
        <dbReference type="SAM" id="Phobius"/>
    </source>
</evidence>
<evidence type="ECO:0000256" key="4">
    <source>
        <dbReference type="ARBA" id="ARBA00022692"/>
    </source>
</evidence>
<comment type="caution">
    <text evidence="9">The sequence shown here is derived from an EMBL/GenBank/DDBJ whole genome shotgun (WGS) entry which is preliminary data.</text>
</comment>
<sequence length="399" mass="41352">MRNLLAGFYTSLLGSQMVPVALAFAVLASGHGVSGLGLVLGASRLPTVVFILVGGVLADRLSRRSLMLMSDGIRAVSQAALAIWWFTGHVPLVALMFFAAVEGLGTAFFRPALSGFIPSLNEPASLQRANALISFGRSIGSLAGPAAGGLLVAAFNPGIVFVIDAASYLISVLFLLAVPRDTAAFRAEPTRVLADLREGWSEFRSRRWLWAGVLESSVVHLAGLSAYLVLGPQIAADSLGGARGWGFTLAGFGAGAAVGGLLMVRFTPRRPLVLAMIGSLAFAAALLPLALSAPLAVVVAGAFIAGSGLGVYSTLWETTLQSRIPREMLSRVSAYDWFGSLITLPLGYVLVGFAAPILGAETFLMIGAAVAVTASTAVIALPDVRALTSDHAPSRHSVP</sequence>
<feature type="transmembrane region" description="Helical" evidence="7">
    <location>
        <begin position="79"/>
        <end position="101"/>
    </location>
</feature>
<feature type="transmembrane region" description="Helical" evidence="7">
    <location>
        <begin position="33"/>
        <end position="58"/>
    </location>
</feature>
<dbReference type="CDD" id="cd06173">
    <property type="entry name" value="MFS_MefA_like"/>
    <property type="match status" value="1"/>
</dbReference>
<feature type="transmembrane region" description="Helical" evidence="7">
    <location>
        <begin position="337"/>
        <end position="357"/>
    </location>
</feature>
<dbReference type="Pfam" id="PF05977">
    <property type="entry name" value="MFS_3"/>
    <property type="match status" value="1"/>
</dbReference>
<dbReference type="PROSITE" id="PS50850">
    <property type="entry name" value="MFS"/>
    <property type="match status" value="1"/>
</dbReference>
<keyword evidence="5 7" id="KW-1133">Transmembrane helix</keyword>
<dbReference type="InterPro" id="IPR022324">
    <property type="entry name" value="Bacilysin_exporter_BacE_put"/>
</dbReference>
<dbReference type="PANTHER" id="PTHR23513">
    <property type="entry name" value="INTEGRAL MEMBRANE EFFLUX PROTEIN-RELATED"/>
    <property type="match status" value="1"/>
</dbReference>
<evidence type="ECO:0000259" key="8">
    <source>
        <dbReference type="PROSITE" id="PS50850"/>
    </source>
</evidence>
<dbReference type="GO" id="GO:0022857">
    <property type="term" value="F:transmembrane transporter activity"/>
    <property type="evidence" value="ECO:0007669"/>
    <property type="project" value="InterPro"/>
</dbReference>
<evidence type="ECO:0000256" key="6">
    <source>
        <dbReference type="ARBA" id="ARBA00023136"/>
    </source>
</evidence>
<organism evidence="9 10">
    <name type="scientific">Actinoplanes italicus</name>
    <dbReference type="NCBI Taxonomy" id="113567"/>
    <lineage>
        <taxon>Bacteria</taxon>
        <taxon>Bacillati</taxon>
        <taxon>Actinomycetota</taxon>
        <taxon>Actinomycetes</taxon>
        <taxon>Micromonosporales</taxon>
        <taxon>Micromonosporaceae</taxon>
        <taxon>Actinoplanes</taxon>
    </lineage>
</organism>